<dbReference type="OrthoDB" id="9773467at2"/>
<sequence>MRIIGRKSKVIGFGTVGILTVTGLVFLFPVYALVLAAFRPGQELMRFGITLSTLIPEGLSTENILGLFTARKGAYGFWLRNSIVIMALRTGLSVFFSAFVGYGLGMYEFKGRSFFLSLVLFLMVVPIQILILPLYRMIIGLRLINTVWGVILPFVVYPFAIFFFRQYAVTLPRAFLDAGRIDGVSEIGIFFRIMMPLMIPAFGAMIILVSLQSWNDFLWPLIVMRTEKMFTIPIGLNSLLTPYGNNYDMLLSGAFVATVPIIIVFLLFQRFFISGLSAGSIKG</sequence>
<dbReference type="STRING" id="573413.Spirs_2656"/>
<dbReference type="InterPro" id="IPR000515">
    <property type="entry name" value="MetI-like"/>
</dbReference>
<dbReference type="PANTHER" id="PTHR43744:SF2">
    <property type="entry name" value="ARABINOOLIGOSACCHARIDES TRANSPORT SYSTEM PERMEASE PROTEIN ARAQ"/>
    <property type="match status" value="1"/>
</dbReference>
<dbReference type="PANTHER" id="PTHR43744">
    <property type="entry name" value="ABC TRANSPORTER PERMEASE PROTEIN MG189-RELATED-RELATED"/>
    <property type="match status" value="1"/>
</dbReference>
<keyword evidence="4 7" id="KW-0812">Transmembrane</keyword>
<dbReference type="PROSITE" id="PS50928">
    <property type="entry name" value="ABC_TM1"/>
    <property type="match status" value="1"/>
</dbReference>
<evidence type="ECO:0000256" key="7">
    <source>
        <dbReference type="RuleBase" id="RU363032"/>
    </source>
</evidence>
<evidence type="ECO:0000313" key="9">
    <source>
        <dbReference type="EMBL" id="ADK81763.1"/>
    </source>
</evidence>
<feature type="domain" description="ABC transmembrane type-1" evidence="8">
    <location>
        <begin position="79"/>
        <end position="268"/>
    </location>
</feature>
<feature type="transmembrane region" description="Helical" evidence="7">
    <location>
        <begin position="147"/>
        <end position="168"/>
    </location>
</feature>
<reference evidence="9 10" key="1">
    <citation type="journal article" date="2010" name="Stand. Genomic Sci.">
        <title>Complete genome sequence of Spirochaeta smaragdinae type strain (SEBR 4228).</title>
        <authorList>
            <person name="Mavromatis K."/>
            <person name="Yasawong M."/>
            <person name="Chertkov O."/>
            <person name="Lapidus A."/>
            <person name="Lucas S."/>
            <person name="Nolan M."/>
            <person name="Del Rio T.G."/>
            <person name="Tice H."/>
            <person name="Cheng J.F."/>
            <person name="Pitluck S."/>
            <person name="Liolios K."/>
            <person name="Ivanova N."/>
            <person name="Tapia R."/>
            <person name="Han C."/>
            <person name="Bruce D."/>
            <person name="Goodwin L."/>
            <person name="Pati A."/>
            <person name="Chen A."/>
            <person name="Palaniappan K."/>
            <person name="Land M."/>
            <person name="Hauser L."/>
            <person name="Chang Y.J."/>
            <person name="Jeffries C.D."/>
            <person name="Detter J.C."/>
            <person name="Rohde M."/>
            <person name="Brambilla E."/>
            <person name="Spring S."/>
            <person name="Goker M."/>
            <person name="Sikorski J."/>
            <person name="Woyke T."/>
            <person name="Bristow J."/>
            <person name="Eisen J.A."/>
            <person name="Markowitz V."/>
            <person name="Hugenholtz P."/>
            <person name="Klenk H.P."/>
            <person name="Kyrpides N.C."/>
        </authorList>
    </citation>
    <scope>NUCLEOTIDE SEQUENCE [LARGE SCALE GENOMIC DNA]</scope>
    <source>
        <strain evidence="10">DSM 11293 / JCM 15392 / SEBR 4228</strain>
    </source>
</reference>
<evidence type="ECO:0000256" key="6">
    <source>
        <dbReference type="ARBA" id="ARBA00023136"/>
    </source>
</evidence>
<feature type="transmembrane region" description="Helical" evidence="7">
    <location>
        <begin position="249"/>
        <end position="268"/>
    </location>
</feature>
<accession>E1R4M2</accession>
<evidence type="ECO:0000259" key="8">
    <source>
        <dbReference type="PROSITE" id="PS50928"/>
    </source>
</evidence>
<dbReference type="eggNOG" id="COG0395">
    <property type="taxonomic scope" value="Bacteria"/>
</dbReference>
<dbReference type="EMBL" id="CP002116">
    <property type="protein sequence ID" value="ADK81763.1"/>
    <property type="molecule type" value="Genomic_DNA"/>
</dbReference>
<evidence type="ECO:0000256" key="1">
    <source>
        <dbReference type="ARBA" id="ARBA00004651"/>
    </source>
</evidence>
<organism evidence="9 10">
    <name type="scientific">Sediminispirochaeta smaragdinae (strain DSM 11293 / JCM 15392 / SEBR 4228)</name>
    <name type="common">Spirochaeta smaragdinae</name>
    <dbReference type="NCBI Taxonomy" id="573413"/>
    <lineage>
        <taxon>Bacteria</taxon>
        <taxon>Pseudomonadati</taxon>
        <taxon>Spirochaetota</taxon>
        <taxon>Spirochaetia</taxon>
        <taxon>Spirochaetales</taxon>
        <taxon>Spirochaetaceae</taxon>
        <taxon>Sediminispirochaeta</taxon>
    </lineage>
</organism>
<comment type="subcellular location">
    <subcellularLocation>
        <location evidence="1 7">Cell membrane</location>
        <topology evidence="1 7">Multi-pass membrane protein</topology>
    </subcellularLocation>
</comment>
<dbReference type="HOGENOM" id="CLU_016047_1_1_12"/>
<protein>
    <submittedName>
        <fullName evidence="9">Binding-protein-dependent transport systems inner membrane component</fullName>
    </submittedName>
</protein>
<name>E1R4M2_SEDSS</name>
<evidence type="ECO:0000313" key="10">
    <source>
        <dbReference type="Proteomes" id="UP000002318"/>
    </source>
</evidence>
<dbReference type="GO" id="GO:0055085">
    <property type="term" value="P:transmembrane transport"/>
    <property type="evidence" value="ECO:0007669"/>
    <property type="project" value="InterPro"/>
</dbReference>
<feature type="transmembrane region" description="Helical" evidence="7">
    <location>
        <begin position="12"/>
        <end position="38"/>
    </location>
</feature>
<evidence type="ECO:0000256" key="4">
    <source>
        <dbReference type="ARBA" id="ARBA00022692"/>
    </source>
</evidence>
<dbReference type="GO" id="GO:0005886">
    <property type="term" value="C:plasma membrane"/>
    <property type="evidence" value="ECO:0007669"/>
    <property type="project" value="UniProtKB-SubCell"/>
</dbReference>
<dbReference type="Gene3D" id="1.10.3720.10">
    <property type="entry name" value="MetI-like"/>
    <property type="match status" value="1"/>
</dbReference>
<dbReference type="RefSeq" id="WP_013255224.1">
    <property type="nucleotide sequence ID" value="NC_014364.1"/>
</dbReference>
<evidence type="ECO:0000256" key="2">
    <source>
        <dbReference type="ARBA" id="ARBA00022448"/>
    </source>
</evidence>
<dbReference type="SUPFAM" id="SSF161098">
    <property type="entry name" value="MetI-like"/>
    <property type="match status" value="1"/>
</dbReference>
<dbReference type="InterPro" id="IPR035906">
    <property type="entry name" value="MetI-like_sf"/>
</dbReference>
<feature type="transmembrane region" description="Helical" evidence="7">
    <location>
        <begin position="83"/>
        <end position="102"/>
    </location>
</feature>
<dbReference type="AlphaFoldDB" id="E1R4M2"/>
<keyword evidence="2 7" id="KW-0813">Transport</keyword>
<keyword evidence="10" id="KW-1185">Reference proteome</keyword>
<comment type="similarity">
    <text evidence="7">Belongs to the binding-protein-dependent transport system permease family.</text>
</comment>
<gene>
    <name evidence="9" type="ordered locus">Spirs_2656</name>
</gene>
<dbReference type="KEGG" id="ssm:Spirs_2656"/>
<feature type="transmembrane region" description="Helical" evidence="7">
    <location>
        <begin position="114"/>
        <end position="135"/>
    </location>
</feature>
<dbReference type="Proteomes" id="UP000002318">
    <property type="component" value="Chromosome"/>
</dbReference>
<dbReference type="Pfam" id="PF00528">
    <property type="entry name" value="BPD_transp_1"/>
    <property type="match status" value="1"/>
</dbReference>
<feature type="transmembrane region" description="Helical" evidence="7">
    <location>
        <begin position="189"/>
        <end position="211"/>
    </location>
</feature>
<keyword evidence="3" id="KW-1003">Cell membrane</keyword>
<proteinExistence type="inferred from homology"/>
<evidence type="ECO:0000256" key="3">
    <source>
        <dbReference type="ARBA" id="ARBA00022475"/>
    </source>
</evidence>
<keyword evidence="5 7" id="KW-1133">Transmembrane helix</keyword>
<keyword evidence="6 7" id="KW-0472">Membrane</keyword>
<dbReference type="CDD" id="cd06261">
    <property type="entry name" value="TM_PBP2"/>
    <property type="match status" value="1"/>
</dbReference>
<evidence type="ECO:0000256" key="5">
    <source>
        <dbReference type="ARBA" id="ARBA00022989"/>
    </source>
</evidence>